<feature type="domain" description="Saccharopine dehydrogenase NADP binding" evidence="1">
    <location>
        <begin position="29"/>
        <end position="152"/>
    </location>
</feature>
<sequence length="432" mass="45602">MGIAAANRPATTTVACSTMSLTADRELDIVLVGATGFVGRLTAQHLALHSPPTTRIGLAARSSERLTRMQADLPDRARQWPLITLDVTDSAATTVLAGRTRVVVSTVGPYLRYGLPLVQACATAGTDYADLTGETLFARRAIDACHDVARATGARIVPACGFDSVPSDLGVGLTAAVAAADGHSQLADTVLHVRAIRGGISGGTIDSLRHQILHAGTDRALRAVARDPMALAGGSDPAAEPRTRRPRRRLIERDPRTGGYQTRFVMGGFNRQIVLRSNEIAGRPYGPQFHYREVVDTGTGPAGAAKAAVIAAGSTAVMAGMMVPPTRWLLDAVLPSPGAGPSVRTRRRGRFLLEVEAATPGGPRYRTRIAADQDPGYAATAVMLAQSAFALANDEDLPDRAGVLTPMTALGENLAARLRAQDFRIETRVVRD</sequence>
<dbReference type="InterPro" id="IPR005097">
    <property type="entry name" value="Sacchrp_dh_NADP-bd"/>
</dbReference>
<dbReference type="PANTHER" id="PTHR12286:SF5">
    <property type="entry name" value="SACCHAROPINE DEHYDROGENASE-LIKE OXIDOREDUCTASE"/>
    <property type="match status" value="1"/>
</dbReference>
<dbReference type="AlphaFoldDB" id="A0A6J4P578"/>
<name>A0A6J4P578_9ACTN</name>
<evidence type="ECO:0000259" key="1">
    <source>
        <dbReference type="Pfam" id="PF03435"/>
    </source>
</evidence>
<reference evidence="2" key="1">
    <citation type="submission" date="2020-02" db="EMBL/GenBank/DDBJ databases">
        <authorList>
            <person name="Meier V. D."/>
        </authorList>
    </citation>
    <scope>NUCLEOTIDE SEQUENCE</scope>
    <source>
        <strain evidence="2">AVDCRST_MAG75</strain>
    </source>
</reference>
<dbReference type="InterPro" id="IPR051276">
    <property type="entry name" value="Saccharopine_DH-like_oxidrdct"/>
</dbReference>
<proteinExistence type="predicted"/>
<dbReference type="Gene3D" id="3.40.50.720">
    <property type="entry name" value="NAD(P)-binding Rossmann-like Domain"/>
    <property type="match status" value="1"/>
</dbReference>
<dbReference type="SUPFAM" id="SSF51735">
    <property type="entry name" value="NAD(P)-binding Rossmann-fold domains"/>
    <property type="match status" value="1"/>
</dbReference>
<dbReference type="EMBL" id="CADCUO010000160">
    <property type="protein sequence ID" value="CAA9403917.1"/>
    <property type="molecule type" value="Genomic_DNA"/>
</dbReference>
<evidence type="ECO:0000313" key="2">
    <source>
        <dbReference type="EMBL" id="CAA9403917.1"/>
    </source>
</evidence>
<protein>
    <submittedName>
        <fullName evidence="2">Putative membrane protein</fullName>
    </submittedName>
</protein>
<dbReference type="GO" id="GO:0005886">
    <property type="term" value="C:plasma membrane"/>
    <property type="evidence" value="ECO:0007669"/>
    <property type="project" value="TreeGrafter"/>
</dbReference>
<organism evidence="2">
    <name type="scientific">uncultured Propionibacteriaceae bacterium</name>
    <dbReference type="NCBI Taxonomy" id="257457"/>
    <lineage>
        <taxon>Bacteria</taxon>
        <taxon>Bacillati</taxon>
        <taxon>Actinomycetota</taxon>
        <taxon>Actinomycetes</taxon>
        <taxon>Propionibacteriales</taxon>
        <taxon>Propionibacteriaceae</taxon>
        <taxon>environmental samples</taxon>
    </lineage>
</organism>
<dbReference type="Pfam" id="PF03435">
    <property type="entry name" value="Sacchrp_dh_NADP"/>
    <property type="match status" value="1"/>
</dbReference>
<dbReference type="PANTHER" id="PTHR12286">
    <property type="entry name" value="SACCHAROPINE DEHYDROGENASE-LIKE OXIDOREDUCTASE"/>
    <property type="match status" value="1"/>
</dbReference>
<gene>
    <name evidence="2" type="ORF">AVDCRST_MAG75-2315</name>
</gene>
<dbReference type="InterPro" id="IPR036291">
    <property type="entry name" value="NAD(P)-bd_dom_sf"/>
</dbReference>
<accession>A0A6J4P578</accession>
<dbReference type="GO" id="GO:0009247">
    <property type="term" value="P:glycolipid biosynthetic process"/>
    <property type="evidence" value="ECO:0007669"/>
    <property type="project" value="TreeGrafter"/>
</dbReference>